<reference evidence="1 2" key="1">
    <citation type="submission" date="2017-04" db="EMBL/GenBank/DDBJ databases">
        <authorList>
            <person name="Afonso C.L."/>
            <person name="Miller P.J."/>
            <person name="Scott M.A."/>
            <person name="Spackman E."/>
            <person name="Goraichik I."/>
            <person name="Dimitrov K.M."/>
            <person name="Suarez D.L."/>
            <person name="Swayne D.E."/>
        </authorList>
    </citation>
    <scope>NUCLEOTIDE SEQUENCE [LARGE SCALE GENOMIC DNA]</scope>
    <source>
        <strain evidence="1 2">KR-140</strain>
    </source>
</reference>
<name>A0A1W1UB00_9DEIO</name>
<dbReference type="AlphaFoldDB" id="A0A1W1UB00"/>
<dbReference type="EMBL" id="FWWU01000002">
    <property type="protein sequence ID" value="SMB78257.1"/>
    <property type="molecule type" value="Genomic_DNA"/>
</dbReference>
<dbReference type="STRING" id="695939.SAMN00790413_06576"/>
<organism evidence="1 2">
    <name type="scientific">Deinococcus hopiensis KR-140</name>
    <dbReference type="NCBI Taxonomy" id="695939"/>
    <lineage>
        <taxon>Bacteria</taxon>
        <taxon>Thermotogati</taxon>
        <taxon>Deinococcota</taxon>
        <taxon>Deinococci</taxon>
        <taxon>Deinococcales</taxon>
        <taxon>Deinococcaceae</taxon>
        <taxon>Deinococcus</taxon>
    </lineage>
</organism>
<dbReference type="RefSeq" id="WP_084045162.1">
    <property type="nucleotide sequence ID" value="NZ_FWWU01000002.1"/>
</dbReference>
<sequence>MQGVPGTEGQAEDEYVAQGNRYGLVKVLGLLNPTPHGTLHEVLEHAEGLAEALNRAAGNGGETITASVVPYGPGLVGVEQRYRRKNEENGIITVFVGGRYVVEVQSSESRGARAGMVERGREGQRP</sequence>
<dbReference type="Proteomes" id="UP000192582">
    <property type="component" value="Unassembled WGS sequence"/>
</dbReference>
<gene>
    <name evidence="1" type="ORF">SAMN00790413_06576</name>
</gene>
<evidence type="ECO:0000313" key="1">
    <source>
        <dbReference type="EMBL" id="SMB78257.1"/>
    </source>
</evidence>
<evidence type="ECO:0000313" key="2">
    <source>
        <dbReference type="Proteomes" id="UP000192582"/>
    </source>
</evidence>
<accession>A0A1W1UB00</accession>
<keyword evidence="2" id="KW-1185">Reference proteome</keyword>
<protein>
    <submittedName>
        <fullName evidence="1">Uncharacterized protein</fullName>
    </submittedName>
</protein>
<proteinExistence type="predicted"/>